<sequence>MITQTEVVEQIMQKLAFEVEAVPRNKSDHVTSVSKSTPLNVKIRVRKKDEDTAEEYVTTTTKHMKGLQRVRLVSSDETILNFDVFMEAEFEKKPPPKKIRKQIFEMLKPGVFLGALEDDDYTHIPSSSYNANIYEPSQTTKSDGTLKHTFTLSKNVYQDYTVSAQSGEQKYFFGKCKPGGCLDPPFSEDTYSYKPTMKPDPEKIIADKSILNKEKTPEKEVVESDTDGNKQPILRNREDSKSGRHSSIFDGSFFKRKRKSSEQSTNTQPPEQKDSVVNIFQGDPLVNSTSGHSNSIITYPPKISSDLKVNEEKVKSRSPSEDKPRKSFNEHSESYFIPPKGMSRDKDNDKINQNETKRRSSDKNAHKEFKFPGLIPVPIPIPIPSTKPNYENNAPTDQVLAPNDNKNTKELNLEPSKQLPIEMKSVGTQTSLQLQDSSTGDTAVDPIQSFKVVPLDVTDVGQPPNKDADTESKSPNIDDLQKQESKELSNPRIYPIVPLIPIPKDSNLEKSESTEHDVVETMPEQSEPEKDIKSQSSSDNQEELNKDNHPLKPIPKDIINENEAEVKTNELDIKQKESEQSMPVTDNRSTDTQKPLYTDTSDGKARESIPEDITQPYIDNKHYDESRDSEIDLDENKIETPEVFESDTDTANDLTSISSTEPTFESENKKDEIFPSGNDKNYIAAPLIIEEITTPPDKDANKKKDSIDDHREESKDNITDQFPTNIPPKLPKIPKVDKDNRKRSGDSDEIIVTKPISKSEESVKPISSLMNIEKIDTPDECVLPVNIDNNVKIITKPPKVLTERTDSNDNSTNEITKSIDTTGIPILSPDQSANTVRSALKKDYINVELGFYSRLNDKNERVITTFDTKHAPTRSPNDLVTIVKSQIRISSNEIRIPVDAEHDMSIRIKKPNINQRVSINESKFLPDNVQVTKPNPKTNKSDEGAKNGELEISIIEFYEQELIPLQLIIRNLRDEIDVLAAQQSVFKDKIFCTNKTKTRAPHSNKKCFGCLKK</sequence>
<feature type="compositionally biased region" description="Basic and acidic residues" evidence="1">
    <location>
        <begin position="619"/>
        <end position="640"/>
    </location>
</feature>
<dbReference type="RefSeq" id="XP_022815163.1">
    <property type="nucleotide sequence ID" value="XM_022959395.1"/>
</dbReference>
<feature type="compositionally biased region" description="Polar residues" evidence="1">
    <location>
        <begin position="386"/>
        <end position="396"/>
    </location>
</feature>
<dbReference type="GeneID" id="111348653"/>
<evidence type="ECO:0000256" key="1">
    <source>
        <dbReference type="SAM" id="MobiDB-lite"/>
    </source>
</evidence>
<reference evidence="3" key="1">
    <citation type="submission" date="2025-08" db="UniProtKB">
        <authorList>
            <consortium name="RefSeq"/>
        </authorList>
    </citation>
    <scope>IDENTIFICATION</scope>
    <source>
        <strain evidence="3">Ishihara</strain>
        <tissue evidence="3">Whole body</tissue>
    </source>
</reference>
<organism evidence="2 3">
    <name type="scientific">Spodoptera litura</name>
    <name type="common">Asian cotton leafworm</name>
    <dbReference type="NCBI Taxonomy" id="69820"/>
    <lineage>
        <taxon>Eukaryota</taxon>
        <taxon>Metazoa</taxon>
        <taxon>Ecdysozoa</taxon>
        <taxon>Arthropoda</taxon>
        <taxon>Hexapoda</taxon>
        <taxon>Insecta</taxon>
        <taxon>Pterygota</taxon>
        <taxon>Neoptera</taxon>
        <taxon>Endopterygota</taxon>
        <taxon>Lepidoptera</taxon>
        <taxon>Glossata</taxon>
        <taxon>Ditrysia</taxon>
        <taxon>Noctuoidea</taxon>
        <taxon>Noctuidae</taxon>
        <taxon>Amphipyrinae</taxon>
        <taxon>Spodoptera</taxon>
    </lineage>
</organism>
<evidence type="ECO:0000313" key="2">
    <source>
        <dbReference type="Proteomes" id="UP000301870"/>
    </source>
</evidence>
<feature type="compositionally biased region" description="Basic and acidic residues" evidence="1">
    <location>
        <begin position="197"/>
        <end position="222"/>
    </location>
</feature>
<feature type="compositionally biased region" description="Basic and acidic residues" evidence="1">
    <location>
        <begin position="479"/>
        <end position="489"/>
    </location>
</feature>
<dbReference type="OrthoDB" id="433512at2759"/>
<name>A0A9J7DN73_SPOLT</name>
<gene>
    <name evidence="3" type="primary">LOC111348653</name>
</gene>
<dbReference type="Proteomes" id="UP000301870">
    <property type="component" value="Chromosome 7"/>
</dbReference>
<dbReference type="KEGG" id="sliu:111348653"/>
<feature type="compositionally biased region" description="Basic and acidic residues" evidence="1">
    <location>
        <begin position="696"/>
        <end position="718"/>
    </location>
</feature>
<keyword evidence="2" id="KW-1185">Reference proteome</keyword>
<feature type="compositionally biased region" description="Basic and acidic residues" evidence="1">
    <location>
        <begin position="342"/>
        <end position="370"/>
    </location>
</feature>
<feature type="compositionally biased region" description="Basic and acidic residues" evidence="1">
    <location>
        <begin position="734"/>
        <end position="746"/>
    </location>
</feature>
<feature type="region of interest" description="Disordered" evidence="1">
    <location>
        <begin position="192"/>
        <end position="276"/>
    </location>
</feature>
<dbReference type="AlphaFoldDB" id="A0A9J7DN73"/>
<feature type="region of interest" description="Disordered" evidence="1">
    <location>
        <begin position="451"/>
        <end position="747"/>
    </location>
</feature>
<proteinExistence type="predicted"/>
<feature type="compositionally biased region" description="Basic and acidic residues" evidence="1">
    <location>
        <begin position="543"/>
        <end position="579"/>
    </location>
</feature>
<protein>
    <submittedName>
        <fullName evidence="3">Titin-like</fullName>
    </submittedName>
</protein>
<feature type="compositionally biased region" description="Polar residues" evidence="1">
    <location>
        <begin position="651"/>
        <end position="665"/>
    </location>
</feature>
<accession>A0A9J7DN73</accession>
<feature type="compositionally biased region" description="Basic and acidic residues" evidence="1">
    <location>
        <begin position="506"/>
        <end position="519"/>
    </location>
</feature>
<feature type="region of interest" description="Disordered" evidence="1">
    <location>
        <begin position="308"/>
        <end position="408"/>
    </location>
</feature>
<feature type="compositionally biased region" description="Pro residues" evidence="1">
    <location>
        <begin position="375"/>
        <end position="385"/>
    </location>
</feature>
<evidence type="ECO:0000313" key="3">
    <source>
        <dbReference type="RefSeq" id="XP_022815163.1"/>
    </source>
</evidence>
<feature type="compositionally biased region" description="Basic and acidic residues" evidence="1">
    <location>
        <begin position="308"/>
        <end position="333"/>
    </location>
</feature>
<feature type="compositionally biased region" description="Polar residues" evidence="1">
    <location>
        <begin position="580"/>
        <end position="600"/>
    </location>
</feature>